<evidence type="ECO:0000313" key="8">
    <source>
        <dbReference type="EMBL" id="RXN13330.1"/>
    </source>
</evidence>
<gene>
    <name evidence="8" type="ORF">ROHU_029089</name>
</gene>
<dbReference type="Gene3D" id="3.60.110.10">
    <property type="entry name" value="Carbon-nitrogen hydrolase"/>
    <property type="match status" value="1"/>
</dbReference>
<feature type="domain" description="CN hydrolase" evidence="7">
    <location>
        <begin position="1"/>
        <end position="91"/>
    </location>
</feature>
<dbReference type="InterPro" id="IPR043957">
    <property type="entry name" value="Vanin_C"/>
</dbReference>
<dbReference type="PANTHER" id="PTHR10609:SF14">
    <property type="entry name" value="BIOTINIDASE"/>
    <property type="match status" value="1"/>
</dbReference>
<dbReference type="InterPro" id="IPR036526">
    <property type="entry name" value="C-N_Hydrolase_sf"/>
</dbReference>
<dbReference type="EC" id="3.5.1.12" evidence="4"/>
<dbReference type="SUPFAM" id="SSF56317">
    <property type="entry name" value="Carbon-nitrogen hydrolase"/>
    <property type="match status" value="1"/>
</dbReference>
<evidence type="ECO:0000256" key="6">
    <source>
        <dbReference type="ARBA" id="ARBA00043697"/>
    </source>
</evidence>
<evidence type="ECO:0000256" key="2">
    <source>
        <dbReference type="ARBA" id="ARBA00022801"/>
    </source>
</evidence>
<evidence type="ECO:0000313" key="9">
    <source>
        <dbReference type="Proteomes" id="UP000290572"/>
    </source>
</evidence>
<comment type="function">
    <text evidence="3">Catalytic release of biotin from biocytin, the product of biotin-dependent carboxylases degradation.</text>
</comment>
<accession>A0A498LYJ5</accession>
<proteinExistence type="evidence at protein level"/>
<evidence type="ECO:0000256" key="4">
    <source>
        <dbReference type="ARBA" id="ARBA00039012"/>
    </source>
</evidence>
<evidence type="ECO:0007829" key="10">
    <source>
        <dbReference type="PeptideAtlas" id="A0A498LYJ5"/>
    </source>
</evidence>
<dbReference type="PROSITE" id="PS50263">
    <property type="entry name" value="CN_HYDROLASE"/>
    <property type="match status" value="1"/>
</dbReference>
<dbReference type="Proteomes" id="UP000290572">
    <property type="component" value="Unassembled WGS sequence"/>
</dbReference>
<dbReference type="InterPro" id="IPR003010">
    <property type="entry name" value="C-N_Hydrolase"/>
</dbReference>
<comment type="catalytic activity">
    <reaction evidence="6">
        <text>biocytin + H2O = biotin + L-lysine</text>
        <dbReference type="Rhea" id="RHEA:77171"/>
        <dbReference type="ChEBI" id="CHEBI:15377"/>
        <dbReference type="ChEBI" id="CHEBI:32551"/>
        <dbReference type="ChEBI" id="CHEBI:57586"/>
        <dbReference type="ChEBI" id="CHEBI:195545"/>
        <dbReference type="EC" id="3.5.1.12"/>
    </reaction>
</comment>
<evidence type="ECO:0000256" key="3">
    <source>
        <dbReference type="ARBA" id="ARBA00037073"/>
    </source>
</evidence>
<evidence type="ECO:0000256" key="1">
    <source>
        <dbReference type="ARBA" id="ARBA00008225"/>
    </source>
</evidence>
<keyword evidence="9" id="KW-1185">Reference proteome</keyword>
<name>A0A498LYJ5_LABRO</name>
<dbReference type="InterPro" id="IPR040154">
    <property type="entry name" value="Biotinidase/VNN"/>
</dbReference>
<evidence type="ECO:0000259" key="7">
    <source>
        <dbReference type="PROSITE" id="PS50263"/>
    </source>
</evidence>
<dbReference type="AlphaFoldDB" id="A0A498LYJ5"/>
<keyword evidence="2" id="KW-0378">Hydrolase</keyword>
<keyword evidence="10" id="KW-1267">Proteomics identification</keyword>
<dbReference type="GO" id="GO:0047708">
    <property type="term" value="F:biotinidase activity"/>
    <property type="evidence" value="ECO:0007669"/>
    <property type="project" value="UniProtKB-EC"/>
</dbReference>
<organism evidence="8 9">
    <name type="scientific">Labeo rohita</name>
    <name type="common">Indian major carp</name>
    <name type="synonym">Cyprinus rohita</name>
    <dbReference type="NCBI Taxonomy" id="84645"/>
    <lineage>
        <taxon>Eukaryota</taxon>
        <taxon>Metazoa</taxon>
        <taxon>Chordata</taxon>
        <taxon>Craniata</taxon>
        <taxon>Vertebrata</taxon>
        <taxon>Euteleostomi</taxon>
        <taxon>Actinopterygii</taxon>
        <taxon>Neopterygii</taxon>
        <taxon>Teleostei</taxon>
        <taxon>Ostariophysi</taxon>
        <taxon>Cypriniformes</taxon>
        <taxon>Cyprinidae</taxon>
        <taxon>Labeoninae</taxon>
        <taxon>Labeonini</taxon>
        <taxon>Labeo</taxon>
    </lineage>
</organism>
<comment type="similarity">
    <text evidence="1">Belongs to the carbon-nitrogen hydrolase superfamily. BTD/VNN family.</text>
</comment>
<evidence type="ECO:0000256" key="5">
    <source>
        <dbReference type="ARBA" id="ARBA00039680"/>
    </source>
</evidence>
<dbReference type="PANTHER" id="PTHR10609">
    <property type="entry name" value="BIOTINIDASE-RELATED"/>
    <property type="match status" value="1"/>
</dbReference>
<dbReference type="EMBL" id="QBIY01012990">
    <property type="protein sequence ID" value="RXN13330.1"/>
    <property type="molecule type" value="Genomic_DNA"/>
</dbReference>
<dbReference type="STRING" id="84645.A0A498LYJ5"/>
<protein>
    <recommendedName>
        <fullName evidence="5">Biotinidase</fullName>
        <ecNumber evidence="4">3.5.1.12</ecNumber>
    </recommendedName>
</protein>
<reference evidence="8 9" key="1">
    <citation type="submission" date="2018-03" db="EMBL/GenBank/DDBJ databases">
        <title>Draft genome sequence of Rohu Carp (Labeo rohita).</title>
        <authorList>
            <person name="Das P."/>
            <person name="Kushwaha B."/>
            <person name="Joshi C.G."/>
            <person name="Kumar D."/>
            <person name="Nagpure N.S."/>
            <person name="Sahoo L."/>
            <person name="Das S.P."/>
            <person name="Bit A."/>
            <person name="Patnaik S."/>
            <person name="Meher P.K."/>
            <person name="Jayasankar P."/>
            <person name="Koringa P.G."/>
            <person name="Patel N.V."/>
            <person name="Hinsu A.T."/>
            <person name="Kumar R."/>
            <person name="Pandey M."/>
            <person name="Agarwal S."/>
            <person name="Srivastava S."/>
            <person name="Singh M."/>
            <person name="Iquebal M.A."/>
            <person name="Jaiswal S."/>
            <person name="Angadi U.B."/>
            <person name="Kumar N."/>
            <person name="Raza M."/>
            <person name="Shah T.M."/>
            <person name="Rai A."/>
            <person name="Jena J.K."/>
        </authorList>
    </citation>
    <scope>NUCLEOTIDE SEQUENCE [LARGE SCALE GENOMIC DNA]</scope>
    <source>
        <strain evidence="8">DASCIFA01</strain>
        <tissue evidence="8">Testis</tissue>
    </source>
</reference>
<sequence>MFRDPAVTLVKEMGVRQIVFPTAWMDHLPLLASVQFQRAFSYGAGITMLAANLKATKYRMTGSGIYTPWDSLTHHDTEGDSGKLLVHRVPVIVDNKHKLVPFSGYPSSKEPEKMHAWPVSSLNANYDGKHCQKECAKEASSSPFNSMMMNDNFTLVALQGTEGNISVCSGSVCCHLLFRRSETKEFYALGVFDGLHGAHKTYYLEICALVRCTGEEQSSCGGETEHAQTLVDFRLTGTFTTPYIYPGILGNGMTVDIPDHSGDSQFMFGM</sequence>
<dbReference type="Pfam" id="PF19018">
    <property type="entry name" value="Vanin_C"/>
    <property type="match status" value="1"/>
</dbReference>
<comment type="caution">
    <text evidence="8">The sequence shown here is derived from an EMBL/GenBank/DDBJ whole genome shotgun (WGS) entry which is preliminary data.</text>
</comment>